<feature type="domain" description="Zinc finger CHC2-type" evidence="1">
    <location>
        <begin position="31"/>
        <end position="77"/>
    </location>
</feature>
<dbReference type="Gene3D" id="3.90.580.10">
    <property type="entry name" value="Zinc finger, CHC2-type domain"/>
    <property type="match status" value="1"/>
</dbReference>
<dbReference type="Pfam" id="PF13155">
    <property type="entry name" value="Toprim_2"/>
    <property type="match status" value="1"/>
</dbReference>
<reference evidence="2 3" key="1">
    <citation type="submission" date="2023-07" db="EMBL/GenBank/DDBJ databases">
        <authorList>
            <person name="Lian W.-H."/>
        </authorList>
    </citation>
    <scope>NUCLEOTIDE SEQUENCE [LARGE SCALE GENOMIC DNA]</scope>
    <source>
        <strain evidence="2 3">SYSU DXS3180</strain>
    </source>
</reference>
<dbReference type="Proteomes" id="UP001560573">
    <property type="component" value="Unassembled WGS sequence"/>
</dbReference>
<organism evidence="2 3">
    <name type="scientific">Danxiaibacter flavus</name>
    <dbReference type="NCBI Taxonomy" id="3049108"/>
    <lineage>
        <taxon>Bacteria</taxon>
        <taxon>Pseudomonadati</taxon>
        <taxon>Bacteroidota</taxon>
        <taxon>Chitinophagia</taxon>
        <taxon>Chitinophagales</taxon>
        <taxon>Chitinophagaceae</taxon>
        <taxon>Danxiaibacter</taxon>
    </lineage>
</organism>
<dbReference type="Pfam" id="PF01807">
    <property type="entry name" value="Zn_ribbon_DnaG"/>
    <property type="match status" value="1"/>
</dbReference>
<protein>
    <submittedName>
        <fullName evidence="2">Toprim domain-containing protein</fullName>
    </submittedName>
</protein>
<dbReference type="InterPro" id="IPR036977">
    <property type="entry name" value="DNA_primase_Znf_CHC2"/>
</dbReference>
<proteinExistence type="predicted"/>
<evidence type="ECO:0000259" key="1">
    <source>
        <dbReference type="Pfam" id="PF01807"/>
    </source>
</evidence>
<sequence>MDIREKLNYIKQLNIVDHLESLNIYPSKIVNCNYWYTSPLRNEKTPSFKVDRTKNLWFDFGLGKGGSLIDFILLYKDWTIGDLIRNSNGNYPNSISNIPAPAINKKADHKIEILSSKTISSYPLVDYLKSRKIPLDVAQKYCSEIHYRLGEKEYYAIGFKNDSGGYELRNKYMKLSTSPKDHTTLLNNATRICVFEGFFDFLSFIAITKNQQPSADFLILNSLSFFEKAKHILNRYDNVDLFLDNDAPGQNCSQAACQENSNYKDQSKLYSQNKDLNEWLILFGKQQKQKHSGLGFKT</sequence>
<evidence type="ECO:0000313" key="2">
    <source>
        <dbReference type="EMBL" id="MEX6690029.1"/>
    </source>
</evidence>
<accession>A0ABV3ZLN5</accession>
<dbReference type="SUPFAM" id="SSF57783">
    <property type="entry name" value="Zinc beta-ribbon"/>
    <property type="match status" value="1"/>
</dbReference>
<dbReference type="RefSeq" id="WP_369331437.1">
    <property type="nucleotide sequence ID" value="NZ_JAULBC010000007.1"/>
</dbReference>
<name>A0ABV3ZLN5_9BACT</name>
<dbReference type="EMBL" id="JAULBC010000007">
    <property type="protein sequence ID" value="MEX6690029.1"/>
    <property type="molecule type" value="Genomic_DNA"/>
</dbReference>
<evidence type="ECO:0000313" key="3">
    <source>
        <dbReference type="Proteomes" id="UP001560573"/>
    </source>
</evidence>
<gene>
    <name evidence="2" type="ORF">QTN47_21145</name>
</gene>
<comment type="caution">
    <text evidence="2">The sequence shown here is derived from an EMBL/GenBank/DDBJ whole genome shotgun (WGS) entry which is preliminary data.</text>
</comment>
<dbReference type="Gene3D" id="3.40.1360.10">
    <property type="match status" value="1"/>
</dbReference>
<keyword evidence="3" id="KW-1185">Reference proteome</keyword>
<dbReference type="SUPFAM" id="SSF56731">
    <property type="entry name" value="DNA primase core"/>
    <property type="match status" value="1"/>
</dbReference>
<dbReference type="InterPro" id="IPR002694">
    <property type="entry name" value="Znf_CHC2"/>
</dbReference>